<dbReference type="OrthoDB" id="3268127at2759"/>
<gene>
    <name evidence="2" type="ORF">P691DRAFT_732884</name>
</gene>
<reference evidence="2" key="1">
    <citation type="submission" date="2020-11" db="EMBL/GenBank/DDBJ databases">
        <authorList>
            <consortium name="DOE Joint Genome Institute"/>
            <person name="Ahrendt S."/>
            <person name="Riley R."/>
            <person name="Andreopoulos W."/>
            <person name="Labutti K."/>
            <person name="Pangilinan J."/>
            <person name="Ruiz-Duenas F.J."/>
            <person name="Barrasa J.M."/>
            <person name="Sanchez-Garcia M."/>
            <person name="Camarero S."/>
            <person name="Miyauchi S."/>
            <person name="Serrano A."/>
            <person name="Linde D."/>
            <person name="Babiker R."/>
            <person name="Drula E."/>
            <person name="Ayuso-Fernandez I."/>
            <person name="Pacheco R."/>
            <person name="Padilla G."/>
            <person name="Ferreira P."/>
            <person name="Barriuso J."/>
            <person name="Kellner H."/>
            <person name="Castanera R."/>
            <person name="Alfaro M."/>
            <person name="Ramirez L."/>
            <person name="Pisabarro A.G."/>
            <person name="Kuo A."/>
            <person name="Tritt A."/>
            <person name="Lipzen A."/>
            <person name="He G."/>
            <person name="Yan M."/>
            <person name="Ng V."/>
            <person name="Cullen D."/>
            <person name="Martin F."/>
            <person name="Rosso M.-N."/>
            <person name="Henrissat B."/>
            <person name="Hibbett D."/>
            <person name="Martinez A.T."/>
            <person name="Grigoriev I.V."/>
        </authorList>
    </citation>
    <scope>NUCLEOTIDE SEQUENCE</scope>
    <source>
        <strain evidence="2">MF-IS2</strain>
    </source>
</reference>
<feature type="compositionally biased region" description="Polar residues" evidence="1">
    <location>
        <begin position="1"/>
        <end position="10"/>
    </location>
</feature>
<feature type="region of interest" description="Disordered" evidence="1">
    <location>
        <begin position="135"/>
        <end position="164"/>
    </location>
</feature>
<proteinExistence type="predicted"/>
<dbReference type="AlphaFoldDB" id="A0A9P6C2L9"/>
<organism evidence="2 3">
    <name type="scientific">Macrolepiota fuliginosa MF-IS2</name>
    <dbReference type="NCBI Taxonomy" id="1400762"/>
    <lineage>
        <taxon>Eukaryota</taxon>
        <taxon>Fungi</taxon>
        <taxon>Dikarya</taxon>
        <taxon>Basidiomycota</taxon>
        <taxon>Agaricomycotina</taxon>
        <taxon>Agaricomycetes</taxon>
        <taxon>Agaricomycetidae</taxon>
        <taxon>Agaricales</taxon>
        <taxon>Agaricineae</taxon>
        <taxon>Agaricaceae</taxon>
        <taxon>Macrolepiota</taxon>
    </lineage>
</organism>
<dbReference type="Proteomes" id="UP000807342">
    <property type="component" value="Unassembled WGS sequence"/>
</dbReference>
<feature type="compositionally biased region" description="Low complexity" evidence="1">
    <location>
        <begin position="59"/>
        <end position="104"/>
    </location>
</feature>
<accession>A0A9P6C2L9</accession>
<evidence type="ECO:0000313" key="3">
    <source>
        <dbReference type="Proteomes" id="UP000807342"/>
    </source>
</evidence>
<dbReference type="EMBL" id="MU151236">
    <property type="protein sequence ID" value="KAF9446634.1"/>
    <property type="molecule type" value="Genomic_DNA"/>
</dbReference>
<protein>
    <submittedName>
        <fullName evidence="2">Uncharacterized protein</fullName>
    </submittedName>
</protein>
<feature type="compositionally biased region" description="Low complexity" evidence="1">
    <location>
        <begin position="19"/>
        <end position="43"/>
    </location>
</feature>
<comment type="caution">
    <text evidence="2">The sequence shown here is derived from an EMBL/GenBank/DDBJ whole genome shotgun (WGS) entry which is preliminary data.</text>
</comment>
<name>A0A9P6C2L9_9AGAR</name>
<keyword evidence="3" id="KW-1185">Reference proteome</keyword>
<feature type="region of interest" description="Disordered" evidence="1">
    <location>
        <begin position="1"/>
        <end position="113"/>
    </location>
</feature>
<feature type="compositionally biased region" description="Acidic residues" evidence="1">
    <location>
        <begin position="152"/>
        <end position="164"/>
    </location>
</feature>
<evidence type="ECO:0000313" key="2">
    <source>
        <dbReference type="EMBL" id="KAF9446634.1"/>
    </source>
</evidence>
<sequence>MASSPSTPISSHKLRHAFRPLNSSPLASPSPSRSSPSLSFLNSKAIPERRRLQFKTPTTSSLARSSTVPSSSSPTRRVSSSRTRSIGSANTSSPSSSRHVTHSPFNQPEDPQKQFLRERIKAKCLERAQKARARAVKNRRYTGYSDRSSDGFEMDDDEDEEENDDDIMGDELFRRIMAQTDRKINHKYRLSYALEVGSSFDPNLEDVAEWEHEIQAIPERDQDLSPADLDDEELEAYAEECARQAAYDEFADIPEEELFHLSDIDDIPDENLKAADEMDLS</sequence>
<evidence type="ECO:0000256" key="1">
    <source>
        <dbReference type="SAM" id="MobiDB-lite"/>
    </source>
</evidence>